<dbReference type="RefSeq" id="WP_134554583.1">
    <property type="nucleotide sequence ID" value="NZ_SOHK01000007.1"/>
</dbReference>
<dbReference type="CDD" id="cd02440">
    <property type="entry name" value="AdoMet_MTases"/>
    <property type="match status" value="1"/>
</dbReference>
<dbReference type="InterPro" id="IPR048647">
    <property type="entry name" value="RlmA_N"/>
</dbReference>
<evidence type="ECO:0000259" key="3">
    <source>
        <dbReference type="Pfam" id="PF08241"/>
    </source>
</evidence>
<evidence type="ECO:0000313" key="6">
    <source>
        <dbReference type="Proteomes" id="UP000298154"/>
    </source>
</evidence>
<organism evidence="5 6">
    <name type="scientific">Cryobacterium ruanii</name>
    <dbReference type="NCBI Taxonomy" id="1259197"/>
    <lineage>
        <taxon>Bacteria</taxon>
        <taxon>Bacillati</taxon>
        <taxon>Actinomycetota</taxon>
        <taxon>Actinomycetes</taxon>
        <taxon>Micrococcales</taxon>
        <taxon>Microbacteriaceae</taxon>
        <taxon>Cryobacterium</taxon>
    </lineage>
</organism>
<sequence length="294" mass="32531">MAITQRRSRTSSTSRERASMSLQTLSEWLRCPNCCLPLYRSADLVLGCERGHSFDVNKRGFVNLLTGPRKFIGDSAAMLDARDRFLDAGWYEPLWNAIRTRVTGESPRRILDVGCGTGYYLGAALPPGDDGVRALGMDLSPTAVGRAIRAHDRADGLVADVWSPLPVRDGVADIILNIFAPRNAAEFHRVLRPDGLLLVVVPQSTHLRQLRKSGLVVEMQADKAAHLTTSLAAWFRLESHDQLDRTVELSPSEVMSLIGMGPSAHHTDPKTVEASATMNRDVTLAFDIFQFRRR</sequence>
<feature type="binding site" evidence="2">
    <location>
        <begin position="117"/>
        <end position="118"/>
    </location>
    <ligand>
        <name>S-adenosyl-L-methionine</name>
        <dbReference type="ChEBI" id="CHEBI:59789"/>
    </ligand>
</feature>
<keyword evidence="2" id="KW-0949">S-adenosyl-L-methionine</keyword>
<dbReference type="Pfam" id="PF08241">
    <property type="entry name" value="Methyltransf_11"/>
    <property type="match status" value="1"/>
</dbReference>
<dbReference type="InterPro" id="IPR016718">
    <property type="entry name" value="rRNA_m1G-MeTrfase_A_prd"/>
</dbReference>
<keyword evidence="6" id="KW-1185">Reference proteome</keyword>
<dbReference type="GO" id="GO:0032259">
    <property type="term" value="P:methylation"/>
    <property type="evidence" value="ECO:0007669"/>
    <property type="project" value="UniProtKB-KW"/>
</dbReference>
<name>A0A4R9APX7_9MICO</name>
<keyword evidence="1" id="KW-0479">Metal-binding</keyword>
<feature type="domain" description="23S rRNA (guanine(745)-N(1))-methyltransferase N-terminal" evidence="4">
    <location>
        <begin position="30"/>
        <end position="65"/>
    </location>
</feature>
<dbReference type="SUPFAM" id="SSF53335">
    <property type="entry name" value="S-adenosyl-L-methionine-dependent methyltransferases"/>
    <property type="match status" value="1"/>
</dbReference>
<keyword evidence="5" id="KW-0808">Transferase</keyword>
<dbReference type="AlphaFoldDB" id="A0A4R9APX7"/>
<dbReference type="PIRSF" id="PIRSF018249">
    <property type="entry name" value="MyrA_prd"/>
    <property type="match status" value="1"/>
</dbReference>
<keyword evidence="1" id="KW-0862">Zinc</keyword>
<comment type="caution">
    <text evidence="5">The sequence shown here is derived from an EMBL/GenBank/DDBJ whole genome shotgun (WGS) entry which is preliminary data.</text>
</comment>
<evidence type="ECO:0000256" key="1">
    <source>
        <dbReference type="PIRSR" id="PIRSR018249-1"/>
    </source>
</evidence>
<evidence type="ECO:0000259" key="4">
    <source>
        <dbReference type="Pfam" id="PF21302"/>
    </source>
</evidence>
<dbReference type="InterPro" id="IPR029063">
    <property type="entry name" value="SAM-dependent_MTases_sf"/>
</dbReference>
<reference evidence="5 6" key="1">
    <citation type="submission" date="2019-03" db="EMBL/GenBank/DDBJ databases">
        <title>Genomics of glacier-inhabiting Cryobacterium strains.</title>
        <authorList>
            <person name="Liu Q."/>
            <person name="Xin Y.-H."/>
        </authorList>
    </citation>
    <scope>NUCLEOTIDE SEQUENCE [LARGE SCALE GENOMIC DNA]</scope>
    <source>
        <strain evidence="5 6">Sr36</strain>
    </source>
</reference>
<dbReference type="Proteomes" id="UP000298154">
    <property type="component" value="Unassembled WGS sequence"/>
</dbReference>
<feature type="binding site" evidence="2">
    <location>
        <position position="206"/>
    </location>
    <ligand>
        <name>S-adenosyl-L-methionine</name>
        <dbReference type="ChEBI" id="CHEBI:59789"/>
    </ligand>
</feature>
<gene>
    <name evidence="5" type="ORF">E3T47_04225</name>
</gene>
<feature type="binding site" evidence="2">
    <location>
        <position position="91"/>
    </location>
    <ligand>
        <name>S-adenosyl-L-methionine</name>
        <dbReference type="ChEBI" id="CHEBI:59789"/>
    </ligand>
</feature>
<dbReference type="EMBL" id="SOHK01000007">
    <property type="protein sequence ID" value="TFD67823.1"/>
    <property type="molecule type" value="Genomic_DNA"/>
</dbReference>
<accession>A0A4R9APX7</accession>
<dbReference type="InterPro" id="IPR013216">
    <property type="entry name" value="Methyltransf_11"/>
</dbReference>
<proteinExistence type="predicted"/>
<evidence type="ECO:0000313" key="5">
    <source>
        <dbReference type="EMBL" id="TFD67823.1"/>
    </source>
</evidence>
<dbReference type="Pfam" id="PF21302">
    <property type="entry name" value="Zn_ribbon_RlmA"/>
    <property type="match status" value="1"/>
</dbReference>
<dbReference type="GO" id="GO:0046872">
    <property type="term" value="F:metal ion binding"/>
    <property type="evidence" value="ECO:0007669"/>
    <property type="project" value="UniProtKB-KW"/>
</dbReference>
<feature type="domain" description="Methyltransferase type 11" evidence="3">
    <location>
        <begin position="111"/>
        <end position="198"/>
    </location>
</feature>
<feature type="binding site" evidence="1">
    <location>
        <position position="48"/>
    </location>
    <ligand>
        <name>Zn(2+)</name>
        <dbReference type="ChEBI" id="CHEBI:29105"/>
    </ligand>
</feature>
<feature type="binding site" evidence="1">
    <location>
        <position position="52"/>
    </location>
    <ligand>
        <name>Zn(2+)</name>
        <dbReference type="ChEBI" id="CHEBI:29105"/>
    </ligand>
</feature>
<keyword evidence="5" id="KW-0489">Methyltransferase</keyword>
<dbReference type="OrthoDB" id="108476at2"/>
<dbReference type="Gene3D" id="3.40.50.150">
    <property type="entry name" value="Vaccinia Virus protein VP39"/>
    <property type="match status" value="1"/>
</dbReference>
<evidence type="ECO:0000256" key="2">
    <source>
        <dbReference type="PIRSR" id="PIRSR018249-2"/>
    </source>
</evidence>
<dbReference type="GO" id="GO:0008757">
    <property type="term" value="F:S-adenosylmethionine-dependent methyltransferase activity"/>
    <property type="evidence" value="ECO:0007669"/>
    <property type="project" value="InterPro"/>
</dbReference>
<protein>
    <submittedName>
        <fullName evidence="5">Methyltransferase domain-containing protein</fullName>
    </submittedName>
</protein>